<comment type="subcellular location">
    <subcellularLocation>
        <location evidence="2">Membrane</location>
    </subcellularLocation>
</comment>
<dbReference type="PANTHER" id="PTHR42911:SF2">
    <property type="entry name" value="PROHIBITIN FAMILY PROTEIN"/>
    <property type="match status" value="1"/>
</dbReference>
<dbReference type="SMART" id="SM00244">
    <property type="entry name" value="PHB"/>
    <property type="match status" value="1"/>
</dbReference>
<comment type="similarity">
    <text evidence="1 2">Belongs to the band 7/mec-2 family. HflK subfamily.</text>
</comment>
<dbReference type="STRING" id="1314751.GCA_001591425_01970"/>
<proteinExistence type="inferred from homology"/>
<dbReference type="NCBIfam" id="TIGR01933">
    <property type="entry name" value="hflK"/>
    <property type="match status" value="1"/>
</dbReference>
<evidence type="ECO:0000313" key="6">
    <source>
        <dbReference type="Proteomes" id="UP000215224"/>
    </source>
</evidence>
<reference evidence="5 6" key="1">
    <citation type="submission" date="2016-12" db="EMBL/GenBank/DDBJ databases">
        <title>The whole genome sequencing and assembly of Bacillus cohnii DSM 6307T strain.</title>
        <authorList>
            <person name="Lee Y.-J."/>
            <person name="Yi H."/>
            <person name="Bahn Y.-S."/>
            <person name="Kim J.F."/>
            <person name="Lee D.-W."/>
        </authorList>
    </citation>
    <scope>NUCLEOTIDE SEQUENCE [LARGE SCALE GENOMIC DNA]</scope>
    <source>
        <strain evidence="5 6">DSM 6307</strain>
    </source>
</reference>
<dbReference type="PANTHER" id="PTHR42911">
    <property type="entry name" value="MODULATOR OF FTSH PROTEASE HFLC"/>
    <property type="match status" value="1"/>
</dbReference>
<name>A0A223KTQ1_9BACI</name>
<dbReference type="EMBL" id="CP018866">
    <property type="protein sequence ID" value="AST92826.1"/>
    <property type="molecule type" value="Genomic_DNA"/>
</dbReference>
<organism evidence="5 6">
    <name type="scientific">Sutcliffiella cohnii</name>
    <dbReference type="NCBI Taxonomy" id="33932"/>
    <lineage>
        <taxon>Bacteria</taxon>
        <taxon>Bacillati</taxon>
        <taxon>Bacillota</taxon>
        <taxon>Bacilli</taxon>
        <taxon>Bacillales</taxon>
        <taxon>Bacillaceae</taxon>
        <taxon>Sutcliffiella</taxon>
    </lineage>
</organism>
<evidence type="ECO:0000256" key="1">
    <source>
        <dbReference type="ARBA" id="ARBA00006971"/>
    </source>
</evidence>
<comment type="function">
    <text evidence="2">HflC and HflK could encode or regulate a protease.</text>
</comment>
<dbReference type="InterPro" id="IPR001107">
    <property type="entry name" value="Band_7"/>
</dbReference>
<dbReference type="GO" id="GO:0016020">
    <property type="term" value="C:membrane"/>
    <property type="evidence" value="ECO:0007669"/>
    <property type="project" value="UniProtKB-SubCell"/>
</dbReference>
<feature type="domain" description="Band 7" evidence="4">
    <location>
        <begin position="26"/>
        <end position="202"/>
    </location>
</feature>
<dbReference type="Gene3D" id="3.30.479.30">
    <property type="entry name" value="Band 7 domain"/>
    <property type="match status" value="1"/>
</dbReference>
<sequence length="324" mass="36431">MISLKQIYTTIFLVLLAVVVGVTALTSWYTVDETEQAVILTFGKVDGDIKPSGLHFKLPWPIQKVEKLSTQTFSLQFGYEEKDGVVVEFPDETKMITGDENIVLADMVVMWRITDPGKFLFNSNDPRQVLYNATSASLRSIIGSSDIDDALTDGKAEIEAEVFELIVSLMEKYDIGVSVTAVKLQDVELPNEEVRKAFTNVTDARETMETRKNEANRYRNQQINEAQGEKDAIISKAEGEKTARIEKARGDVARFNALYQEYVNAPEITRERLILETLEHVLPNAEIYIMNDEGNTMKYFPIRQSESTNSTPVPPMNQEGSGNN</sequence>
<dbReference type="Proteomes" id="UP000215224">
    <property type="component" value="Chromosome"/>
</dbReference>
<evidence type="ECO:0000313" key="5">
    <source>
        <dbReference type="EMBL" id="AST92826.1"/>
    </source>
</evidence>
<feature type="transmembrane region" description="Helical" evidence="2">
    <location>
        <begin position="7"/>
        <end position="29"/>
    </location>
</feature>
<dbReference type="SUPFAM" id="SSF117892">
    <property type="entry name" value="Band 7/SPFH domain"/>
    <property type="match status" value="1"/>
</dbReference>
<dbReference type="Pfam" id="PF01145">
    <property type="entry name" value="Band_7"/>
    <property type="match status" value="1"/>
</dbReference>
<gene>
    <name evidence="5" type="ORF">BC6307_16790</name>
</gene>
<keyword evidence="2" id="KW-0472">Membrane</keyword>
<keyword evidence="6" id="KW-1185">Reference proteome</keyword>
<protein>
    <recommendedName>
        <fullName evidence="2">Protein HflK</fullName>
    </recommendedName>
</protein>
<dbReference type="KEGG" id="bcoh:BC6307_16790"/>
<evidence type="ECO:0000259" key="4">
    <source>
        <dbReference type="SMART" id="SM00244"/>
    </source>
</evidence>
<keyword evidence="2" id="KW-1133">Transmembrane helix</keyword>
<dbReference type="CDD" id="cd03404">
    <property type="entry name" value="SPFH_HflK"/>
    <property type="match status" value="1"/>
</dbReference>
<dbReference type="InterPro" id="IPR036013">
    <property type="entry name" value="Band_7/SPFH_dom_sf"/>
</dbReference>
<comment type="subunit">
    <text evidence="2">HflC and HflK may interact to form a multimeric complex.</text>
</comment>
<keyword evidence="2" id="KW-0812">Transmembrane</keyword>
<dbReference type="AlphaFoldDB" id="A0A223KTQ1"/>
<accession>A0A223KTQ1</accession>
<evidence type="ECO:0000256" key="3">
    <source>
        <dbReference type="SAM" id="MobiDB-lite"/>
    </source>
</evidence>
<dbReference type="InterPro" id="IPR010201">
    <property type="entry name" value="HflK"/>
</dbReference>
<dbReference type="RefSeq" id="WP_066415342.1">
    <property type="nucleotide sequence ID" value="NZ_CP018866.1"/>
</dbReference>
<evidence type="ECO:0000256" key="2">
    <source>
        <dbReference type="RuleBase" id="RU364113"/>
    </source>
</evidence>
<feature type="region of interest" description="Disordered" evidence="3">
    <location>
        <begin position="305"/>
        <end position="324"/>
    </location>
</feature>